<accession>A0A9P7ZKK5</accession>
<comment type="caution">
    <text evidence="1">The sequence shown here is derived from an EMBL/GenBank/DDBJ whole genome shotgun (WGS) entry which is preliminary data.</text>
</comment>
<name>A0A9P7ZKK5_9HYPO</name>
<proteinExistence type="predicted"/>
<dbReference type="OrthoDB" id="2555959at2759"/>
<dbReference type="Proteomes" id="UP000887229">
    <property type="component" value="Unassembled WGS sequence"/>
</dbReference>
<evidence type="ECO:0000313" key="2">
    <source>
        <dbReference type="Proteomes" id="UP000887229"/>
    </source>
</evidence>
<organism evidence="1 2">
    <name type="scientific">Emericellopsis atlantica</name>
    <dbReference type="NCBI Taxonomy" id="2614577"/>
    <lineage>
        <taxon>Eukaryota</taxon>
        <taxon>Fungi</taxon>
        <taxon>Dikarya</taxon>
        <taxon>Ascomycota</taxon>
        <taxon>Pezizomycotina</taxon>
        <taxon>Sordariomycetes</taxon>
        <taxon>Hypocreomycetidae</taxon>
        <taxon>Hypocreales</taxon>
        <taxon>Bionectriaceae</taxon>
        <taxon>Emericellopsis</taxon>
    </lineage>
</organism>
<protein>
    <submittedName>
        <fullName evidence="1">Uncharacterized protein</fullName>
    </submittedName>
</protein>
<gene>
    <name evidence="1" type="ORF">F5Z01DRAFT_167876</name>
</gene>
<sequence>MCRSFRLEGTSPGLVLVDGPIRAHSVELIKTTDHQPRGLVWSDSILHLTQSPWTTSDRILPPDDPSPNLKDDHVTGCTTLHREQRRRLPYAMFKAYRNLSPKARFGVGLTIIAWGCAGPYLSDRAEEVFGFTPTEQDKENLEKLKPRLTAVDRGIDTDEKS</sequence>
<keyword evidence="2" id="KW-1185">Reference proteome</keyword>
<dbReference type="EMBL" id="MU251258">
    <property type="protein sequence ID" value="KAG9253416.1"/>
    <property type="molecule type" value="Genomic_DNA"/>
</dbReference>
<dbReference type="RefSeq" id="XP_046117340.1">
    <property type="nucleotide sequence ID" value="XM_046257859.1"/>
</dbReference>
<reference evidence="1" key="1">
    <citation type="journal article" date="2021" name="IMA Fungus">
        <title>Genomic characterization of three marine fungi, including Emericellopsis atlantica sp. nov. with signatures of a generalist lifestyle and marine biomass degradation.</title>
        <authorList>
            <person name="Hagestad O.C."/>
            <person name="Hou L."/>
            <person name="Andersen J.H."/>
            <person name="Hansen E.H."/>
            <person name="Altermark B."/>
            <person name="Li C."/>
            <person name="Kuhnert E."/>
            <person name="Cox R.J."/>
            <person name="Crous P.W."/>
            <person name="Spatafora J.W."/>
            <person name="Lail K."/>
            <person name="Amirebrahimi M."/>
            <person name="Lipzen A."/>
            <person name="Pangilinan J."/>
            <person name="Andreopoulos W."/>
            <person name="Hayes R.D."/>
            <person name="Ng V."/>
            <person name="Grigoriev I.V."/>
            <person name="Jackson S.A."/>
            <person name="Sutton T.D.S."/>
            <person name="Dobson A.D.W."/>
            <person name="Rama T."/>
        </authorList>
    </citation>
    <scope>NUCLEOTIDE SEQUENCE</scope>
    <source>
        <strain evidence="1">TS7</strain>
    </source>
</reference>
<dbReference type="GeneID" id="70288762"/>
<evidence type="ECO:0000313" key="1">
    <source>
        <dbReference type="EMBL" id="KAG9253416.1"/>
    </source>
</evidence>
<dbReference type="AlphaFoldDB" id="A0A9P7ZKK5"/>